<keyword evidence="1 4" id="KW-0349">Heme</keyword>
<keyword evidence="3 4" id="KW-0408">Iron</keyword>
<evidence type="ECO:0000313" key="7">
    <source>
        <dbReference type="EMBL" id="MBP3960613.1"/>
    </source>
</evidence>
<feature type="compositionally biased region" description="Pro residues" evidence="5">
    <location>
        <begin position="257"/>
        <end position="269"/>
    </location>
</feature>
<dbReference type="Proteomes" id="UP000676565">
    <property type="component" value="Unassembled WGS sequence"/>
</dbReference>
<dbReference type="Pfam" id="PF00034">
    <property type="entry name" value="Cytochrom_C"/>
    <property type="match status" value="1"/>
</dbReference>
<accession>A0ABS5C683</accession>
<protein>
    <submittedName>
        <fullName evidence="7">C-type cytochrome</fullName>
    </submittedName>
</protein>
<evidence type="ECO:0000256" key="1">
    <source>
        <dbReference type="ARBA" id="ARBA00022617"/>
    </source>
</evidence>
<evidence type="ECO:0000256" key="5">
    <source>
        <dbReference type="SAM" id="MobiDB-lite"/>
    </source>
</evidence>
<dbReference type="PROSITE" id="PS51007">
    <property type="entry name" value="CYTC"/>
    <property type="match status" value="1"/>
</dbReference>
<organism evidence="7 8">
    <name type="scientific">Gemmata palustris</name>
    <dbReference type="NCBI Taxonomy" id="2822762"/>
    <lineage>
        <taxon>Bacteria</taxon>
        <taxon>Pseudomonadati</taxon>
        <taxon>Planctomycetota</taxon>
        <taxon>Planctomycetia</taxon>
        <taxon>Gemmatales</taxon>
        <taxon>Gemmataceae</taxon>
        <taxon>Gemmata</taxon>
    </lineage>
</organism>
<gene>
    <name evidence="7" type="ORF">J8F10_35770</name>
</gene>
<feature type="region of interest" description="Disordered" evidence="5">
    <location>
        <begin position="252"/>
        <end position="299"/>
    </location>
</feature>
<proteinExistence type="predicted"/>
<comment type="caution">
    <text evidence="7">The sequence shown here is derived from an EMBL/GenBank/DDBJ whole genome shotgun (WGS) entry which is preliminary data.</text>
</comment>
<sequence>MTFVEIATDTAPAPRAVLPAAEPIDAGAPNALNVLAIAGANEAWTFQHPSGRRERNELHLPVGRAVKFSLAREGEEGLSVGGNQLAIPAFPFTVGDGRDKTAAIKPMRAGAFGLWNSRERIGTAFVTAAAEYERFAKDGAASPVVPVPVPAPVDGTLALKGRQLFLKFQCVNCHSATATAKAPLLEGLYETKVAIKGGGTQLVDETYIVESIRKPRAKVVEGWDAVMPAYDAELLSDADLNAMVAYIKSLKRGTQPKEPPVPVPAPVPVGSPADPRRGPEEVVGRRESAGENGIRRAPK</sequence>
<feature type="compositionally biased region" description="Basic and acidic residues" evidence="5">
    <location>
        <begin position="274"/>
        <end position="289"/>
    </location>
</feature>
<evidence type="ECO:0000256" key="4">
    <source>
        <dbReference type="PROSITE-ProRule" id="PRU00433"/>
    </source>
</evidence>
<evidence type="ECO:0000313" key="8">
    <source>
        <dbReference type="Proteomes" id="UP000676565"/>
    </source>
</evidence>
<keyword evidence="8" id="KW-1185">Reference proteome</keyword>
<evidence type="ECO:0000256" key="2">
    <source>
        <dbReference type="ARBA" id="ARBA00022723"/>
    </source>
</evidence>
<dbReference type="SUPFAM" id="SSF46626">
    <property type="entry name" value="Cytochrome c"/>
    <property type="match status" value="1"/>
</dbReference>
<reference evidence="7 8" key="1">
    <citation type="submission" date="2021-04" db="EMBL/GenBank/DDBJ databases">
        <authorList>
            <person name="Ivanova A."/>
        </authorList>
    </citation>
    <scope>NUCLEOTIDE SEQUENCE [LARGE SCALE GENOMIC DNA]</scope>
    <source>
        <strain evidence="7 8">G18</strain>
    </source>
</reference>
<dbReference type="InterPro" id="IPR009056">
    <property type="entry name" value="Cyt_c-like_dom"/>
</dbReference>
<evidence type="ECO:0000259" key="6">
    <source>
        <dbReference type="PROSITE" id="PS51007"/>
    </source>
</evidence>
<name>A0ABS5C683_9BACT</name>
<feature type="domain" description="Cytochrome c" evidence="6">
    <location>
        <begin position="156"/>
        <end position="251"/>
    </location>
</feature>
<dbReference type="InterPro" id="IPR036909">
    <property type="entry name" value="Cyt_c-like_dom_sf"/>
</dbReference>
<keyword evidence="2 4" id="KW-0479">Metal-binding</keyword>
<evidence type="ECO:0000256" key="3">
    <source>
        <dbReference type="ARBA" id="ARBA00023004"/>
    </source>
</evidence>
<dbReference type="EMBL" id="JAGKQQ010000002">
    <property type="protein sequence ID" value="MBP3960613.1"/>
    <property type="molecule type" value="Genomic_DNA"/>
</dbReference>
<dbReference type="RefSeq" id="WP_210662823.1">
    <property type="nucleotide sequence ID" value="NZ_JAGKQQ010000002.1"/>
</dbReference>
<dbReference type="Gene3D" id="1.10.760.10">
    <property type="entry name" value="Cytochrome c-like domain"/>
    <property type="match status" value="1"/>
</dbReference>